<keyword evidence="1" id="KW-0175">Coiled coil</keyword>
<dbReference type="InParanoid" id="A0A0C2X899"/>
<name>A0A0C2X899_AMAMK</name>
<organism evidence="3 4">
    <name type="scientific">Amanita muscaria (strain Koide BX008)</name>
    <dbReference type="NCBI Taxonomy" id="946122"/>
    <lineage>
        <taxon>Eukaryota</taxon>
        <taxon>Fungi</taxon>
        <taxon>Dikarya</taxon>
        <taxon>Basidiomycota</taxon>
        <taxon>Agaricomycotina</taxon>
        <taxon>Agaricomycetes</taxon>
        <taxon>Agaricomycetidae</taxon>
        <taxon>Agaricales</taxon>
        <taxon>Pluteineae</taxon>
        <taxon>Amanitaceae</taxon>
        <taxon>Amanita</taxon>
    </lineage>
</organism>
<accession>A0A0C2X899</accession>
<dbReference type="Proteomes" id="UP000054549">
    <property type="component" value="Unassembled WGS sequence"/>
</dbReference>
<dbReference type="AlphaFoldDB" id="A0A0C2X899"/>
<dbReference type="OrthoDB" id="3021007at2759"/>
<reference evidence="3 4" key="1">
    <citation type="submission" date="2014-04" db="EMBL/GenBank/DDBJ databases">
        <title>Evolutionary Origins and Diversification of the Mycorrhizal Mutualists.</title>
        <authorList>
            <consortium name="DOE Joint Genome Institute"/>
            <consortium name="Mycorrhizal Genomics Consortium"/>
            <person name="Kohler A."/>
            <person name="Kuo A."/>
            <person name="Nagy L.G."/>
            <person name="Floudas D."/>
            <person name="Copeland A."/>
            <person name="Barry K.W."/>
            <person name="Cichocki N."/>
            <person name="Veneault-Fourrey C."/>
            <person name="LaButti K."/>
            <person name="Lindquist E.A."/>
            <person name="Lipzen A."/>
            <person name="Lundell T."/>
            <person name="Morin E."/>
            <person name="Murat C."/>
            <person name="Riley R."/>
            <person name="Ohm R."/>
            <person name="Sun H."/>
            <person name="Tunlid A."/>
            <person name="Henrissat B."/>
            <person name="Grigoriev I.V."/>
            <person name="Hibbett D.S."/>
            <person name="Martin F."/>
        </authorList>
    </citation>
    <scope>NUCLEOTIDE SEQUENCE [LARGE SCALE GENOMIC DNA]</scope>
    <source>
        <strain evidence="3 4">Koide BX008</strain>
    </source>
</reference>
<dbReference type="EMBL" id="KN818242">
    <property type="protein sequence ID" value="KIL65506.1"/>
    <property type="molecule type" value="Genomic_DNA"/>
</dbReference>
<keyword evidence="4" id="KW-1185">Reference proteome</keyword>
<feature type="coiled-coil region" evidence="1">
    <location>
        <begin position="312"/>
        <end position="481"/>
    </location>
</feature>
<dbReference type="HOGENOM" id="CLU_670788_0_0_1"/>
<evidence type="ECO:0000256" key="2">
    <source>
        <dbReference type="SAM" id="MobiDB-lite"/>
    </source>
</evidence>
<sequence>MAPIFKNPFRNLLSSVLPMSSLGSEAGSKAVPVGNAPMFIVVWFQLIMALLGSWNMESKAVWAELVGFRVDKAYICKNESGNEHEYVVVDMSRSEQREHLFLRLERSAGERKVLPTSSPSSSSISSYDSSDSEKSFDNSPLPSRLPDFYEQSSGSSISIKSMKEGISKVTGTLHRAVRRLSDSSLSRPSGISSNQYMAADTVTKLNAFSTSGIKVIRTIEFHSQDRSKRPCLWDIMILAYVTHQDSMTYELFERQCFWFADTISAVLEQWSNTSGDVSITDGKPTKSRFLRRNKSSGSVGILVVHQRKEDVIEKIRQKFRQKGDEMEKQRQRFVEEEYARVQMARELADVKKQQELERKERERERLERDERERRLQKQLLDRGERERQLQLEREKERLERDERERQLQLEREKERLERDERERRLQKQLLERDERERQLQLERDERERQLQDTNRQWELRIQNLQQKDHEKDLRLQEIEQMIRMFRSSQTHSTAPSRPVNPNSHP</sequence>
<proteinExistence type="predicted"/>
<evidence type="ECO:0000313" key="4">
    <source>
        <dbReference type="Proteomes" id="UP000054549"/>
    </source>
</evidence>
<evidence type="ECO:0000313" key="3">
    <source>
        <dbReference type="EMBL" id="KIL65506.1"/>
    </source>
</evidence>
<feature type="region of interest" description="Disordered" evidence="2">
    <location>
        <begin position="112"/>
        <end position="146"/>
    </location>
</feature>
<dbReference type="STRING" id="946122.A0A0C2X899"/>
<protein>
    <submittedName>
        <fullName evidence="3">Uncharacterized protein</fullName>
    </submittedName>
</protein>
<feature type="region of interest" description="Disordered" evidence="2">
    <location>
        <begin position="485"/>
        <end position="505"/>
    </location>
</feature>
<feature type="compositionally biased region" description="Polar residues" evidence="2">
    <location>
        <begin position="486"/>
        <end position="505"/>
    </location>
</feature>
<gene>
    <name evidence="3" type="ORF">M378DRAFT_162134</name>
</gene>
<feature type="compositionally biased region" description="Low complexity" evidence="2">
    <location>
        <begin position="117"/>
        <end position="129"/>
    </location>
</feature>
<evidence type="ECO:0000256" key="1">
    <source>
        <dbReference type="SAM" id="Coils"/>
    </source>
</evidence>